<dbReference type="RefSeq" id="WP_149679230.1">
    <property type="nucleotide sequence ID" value="NZ_FQZP01000042.1"/>
</dbReference>
<dbReference type="InterPro" id="IPR037401">
    <property type="entry name" value="SnoaL-like"/>
</dbReference>
<dbReference type="Proteomes" id="UP000324781">
    <property type="component" value="Unassembled WGS sequence"/>
</dbReference>
<dbReference type="Gene3D" id="3.10.450.50">
    <property type="match status" value="1"/>
</dbReference>
<sequence>MEDIIRNYFQAWIDKKIDAVRETFSEDIVYVESHGPVYQGIDQVQRWFADWNRKGTVLRWDIKQIAIVDKTAFVEWFFRYEYEGNIGECDGVTIARFNDDMKICELKEFQSKSQHDYPYGKVW</sequence>
<evidence type="ECO:0000259" key="1">
    <source>
        <dbReference type="Pfam" id="PF12680"/>
    </source>
</evidence>
<protein>
    <submittedName>
        <fullName evidence="2">SnoaL-like domain-containing protein</fullName>
    </submittedName>
</protein>
<dbReference type="AlphaFoldDB" id="A0A1M6IFN0"/>
<evidence type="ECO:0000313" key="3">
    <source>
        <dbReference type="Proteomes" id="UP000324781"/>
    </source>
</evidence>
<feature type="domain" description="SnoaL-like" evidence="1">
    <location>
        <begin position="5"/>
        <end position="105"/>
    </location>
</feature>
<evidence type="ECO:0000313" key="2">
    <source>
        <dbReference type="EMBL" id="SHJ33241.1"/>
    </source>
</evidence>
<dbReference type="Pfam" id="PF12680">
    <property type="entry name" value="SnoaL_2"/>
    <property type="match status" value="1"/>
</dbReference>
<name>A0A1M6IFN0_9FIRM</name>
<organism evidence="2 3">
    <name type="scientific">Thermoclostridium caenicola</name>
    <dbReference type="NCBI Taxonomy" id="659425"/>
    <lineage>
        <taxon>Bacteria</taxon>
        <taxon>Bacillati</taxon>
        <taxon>Bacillota</taxon>
        <taxon>Clostridia</taxon>
        <taxon>Eubacteriales</taxon>
        <taxon>Oscillospiraceae</taxon>
        <taxon>Thermoclostridium</taxon>
    </lineage>
</organism>
<reference evidence="2 3" key="1">
    <citation type="submission" date="2016-11" db="EMBL/GenBank/DDBJ databases">
        <authorList>
            <person name="Varghese N."/>
            <person name="Submissions S."/>
        </authorList>
    </citation>
    <scope>NUCLEOTIDE SEQUENCE [LARGE SCALE GENOMIC DNA]</scope>
    <source>
        <strain evidence="2 3">DSM 19027</strain>
    </source>
</reference>
<dbReference type="SUPFAM" id="SSF54427">
    <property type="entry name" value="NTF2-like"/>
    <property type="match status" value="1"/>
</dbReference>
<dbReference type="OrthoDB" id="4203328at2"/>
<dbReference type="InterPro" id="IPR032710">
    <property type="entry name" value="NTF2-like_dom_sf"/>
</dbReference>
<gene>
    <name evidence="2" type="ORF">SAMN05444373_104226</name>
</gene>
<proteinExistence type="predicted"/>
<accession>A0A1M6IFN0</accession>
<keyword evidence="3" id="KW-1185">Reference proteome</keyword>
<dbReference type="EMBL" id="FQZP01000042">
    <property type="protein sequence ID" value="SHJ33241.1"/>
    <property type="molecule type" value="Genomic_DNA"/>
</dbReference>